<evidence type="ECO:0000256" key="2">
    <source>
        <dbReference type="SAM" id="Phobius"/>
    </source>
</evidence>
<evidence type="ECO:0000313" key="4">
    <source>
        <dbReference type="WBParaSite" id="ACRNAN_scaffold145.g26543.t1"/>
    </source>
</evidence>
<keyword evidence="3" id="KW-1185">Reference proteome</keyword>
<dbReference type="WBParaSite" id="ACRNAN_scaffold145.g26543.t1">
    <property type="protein sequence ID" value="ACRNAN_scaffold145.g26543.t1"/>
    <property type="gene ID" value="ACRNAN_scaffold145.g26543"/>
</dbReference>
<feature type="transmembrane region" description="Helical" evidence="2">
    <location>
        <begin position="20"/>
        <end position="42"/>
    </location>
</feature>
<keyword evidence="2" id="KW-0472">Membrane</keyword>
<keyword evidence="2" id="KW-1133">Transmembrane helix</keyword>
<sequence>MTPNFLNTNNRGWQSRIGKFSILIALLINSLTLTVLFIILSIEWESAEKEDKYQGICNGEPKIYDYAIDLTTLYFVFISMVLSCLIVLLQVKKFGLEKHAYSLLSLVSTVTFILSTLLTVGYIIGENYISDGCDGSSRINTLKLRFLMQIIGAAITNALYMGIGMVVSPAKKSRVPAGRVYSITPPEFDTALPPTPPPPYYQYTSSKT</sequence>
<evidence type="ECO:0000313" key="3">
    <source>
        <dbReference type="Proteomes" id="UP000887540"/>
    </source>
</evidence>
<name>A0A914CTP9_9BILA</name>
<dbReference type="Proteomes" id="UP000887540">
    <property type="component" value="Unplaced"/>
</dbReference>
<feature type="transmembrane region" description="Helical" evidence="2">
    <location>
        <begin position="72"/>
        <end position="91"/>
    </location>
</feature>
<accession>A0A914CTP9</accession>
<organism evidence="3 4">
    <name type="scientific">Acrobeloides nanus</name>
    <dbReference type="NCBI Taxonomy" id="290746"/>
    <lineage>
        <taxon>Eukaryota</taxon>
        <taxon>Metazoa</taxon>
        <taxon>Ecdysozoa</taxon>
        <taxon>Nematoda</taxon>
        <taxon>Chromadorea</taxon>
        <taxon>Rhabditida</taxon>
        <taxon>Tylenchina</taxon>
        <taxon>Cephalobomorpha</taxon>
        <taxon>Cephaloboidea</taxon>
        <taxon>Cephalobidae</taxon>
        <taxon>Acrobeloides</taxon>
    </lineage>
</organism>
<dbReference type="AlphaFoldDB" id="A0A914CTP9"/>
<feature type="transmembrane region" description="Helical" evidence="2">
    <location>
        <begin position="144"/>
        <end position="167"/>
    </location>
</feature>
<evidence type="ECO:0000256" key="1">
    <source>
        <dbReference type="SAM" id="MobiDB-lite"/>
    </source>
</evidence>
<reference evidence="4" key="1">
    <citation type="submission" date="2022-11" db="UniProtKB">
        <authorList>
            <consortium name="WormBaseParasite"/>
        </authorList>
    </citation>
    <scope>IDENTIFICATION</scope>
</reference>
<feature type="transmembrane region" description="Helical" evidence="2">
    <location>
        <begin position="103"/>
        <end position="124"/>
    </location>
</feature>
<feature type="region of interest" description="Disordered" evidence="1">
    <location>
        <begin position="188"/>
        <end position="208"/>
    </location>
</feature>
<protein>
    <submittedName>
        <fullName evidence="4">MARVEL domain-containing protein</fullName>
    </submittedName>
</protein>
<proteinExistence type="predicted"/>
<keyword evidence="2" id="KW-0812">Transmembrane</keyword>